<comment type="caution">
    <text evidence="2">The sequence shown here is derived from an EMBL/GenBank/DDBJ whole genome shotgun (WGS) entry which is preliminary data.</text>
</comment>
<proteinExistence type="predicted"/>
<dbReference type="RefSeq" id="WP_183622514.1">
    <property type="nucleotide sequence ID" value="NZ_JACHWJ010000001.1"/>
</dbReference>
<gene>
    <name evidence="2" type="ORF">FHX72_000229</name>
</gene>
<organism evidence="2 3">
    <name type="scientific">Pseudoclavibacter helvolus</name>
    <dbReference type="NCBI Taxonomy" id="255205"/>
    <lineage>
        <taxon>Bacteria</taxon>
        <taxon>Bacillati</taxon>
        <taxon>Actinomycetota</taxon>
        <taxon>Actinomycetes</taxon>
        <taxon>Micrococcales</taxon>
        <taxon>Microbacteriaceae</taxon>
        <taxon>Pseudoclavibacter</taxon>
    </lineage>
</organism>
<dbReference type="EMBL" id="JACHWJ010000001">
    <property type="protein sequence ID" value="MBB2956117.1"/>
    <property type="molecule type" value="Genomic_DNA"/>
</dbReference>
<feature type="transmembrane region" description="Helical" evidence="1">
    <location>
        <begin position="109"/>
        <end position="127"/>
    </location>
</feature>
<keyword evidence="2" id="KW-0645">Protease</keyword>
<dbReference type="Proteomes" id="UP000545286">
    <property type="component" value="Unassembled WGS sequence"/>
</dbReference>
<feature type="transmembrane region" description="Helical" evidence="1">
    <location>
        <begin position="133"/>
        <end position="155"/>
    </location>
</feature>
<protein>
    <submittedName>
        <fullName evidence="2">Modulator of FtsH protease</fullName>
    </submittedName>
</protein>
<evidence type="ECO:0000313" key="2">
    <source>
        <dbReference type="EMBL" id="MBB2956117.1"/>
    </source>
</evidence>
<evidence type="ECO:0000313" key="3">
    <source>
        <dbReference type="Proteomes" id="UP000545286"/>
    </source>
</evidence>
<feature type="transmembrane region" description="Helical" evidence="1">
    <location>
        <begin position="70"/>
        <end position="88"/>
    </location>
</feature>
<name>A0A7W4YDI5_9MICO</name>
<dbReference type="GO" id="GO:0008233">
    <property type="term" value="F:peptidase activity"/>
    <property type="evidence" value="ECO:0007669"/>
    <property type="project" value="UniProtKB-KW"/>
</dbReference>
<feature type="transmembrane region" description="Helical" evidence="1">
    <location>
        <begin position="12"/>
        <end position="38"/>
    </location>
</feature>
<keyword evidence="2" id="KW-0378">Hydrolase</keyword>
<keyword evidence="3" id="KW-1185">Reference proteome</keyword>
<keyword evidence="1" id="KW-0812">Transmembrane</keyword>
<evidence type="ECO:0000256" key="1">
    <source>
        <dbReference type="SAM" id="Phobius"/>
    </source>
</evidence>
<keyword evidence="1" id="KW-0472">Membrane</keyword>
<sequence>MSLDAWESFFVATVGAGAALAGLIIVAMSVNVATIITIKSMPSRAGATIASLLLIVIVGAAGLIPGISNMAFGGVTLAFTVIVVALYWRTSIIGFKNPHGHLRDQVLRAAFTVLQLLPMLIGGVLAFDTWDALYWVAAGFLLTFAGATLNAWVLLVEILR</sequence>
<accession>A0A7W4YDI5</accession>
<dbReference type="AlphaFoldDB" id="A0A7W4YDI5"/>
<reference evidence="2 3" key="1">
    <citation type="submission" date="2020-08" db="EMBL/GenBank/DDBJ databases">
        <title>Sequencing the genomes of 1000 actinobacteria strains.</title>
        <authorList>
            <person name="Klenk H.-P."/>
        </authorList>
    </citation>
    <scope>NUCLEOTIDE SEQUENCE [LARGE SCALE GENOMIC DNA]</scope>
    <source>
        <strain evidence="2 3">DSM 20419</strain>
    </source>
</reference>
<feature type="transmembrane region" description="Helical" evidence="1">
    <location>
        <begin position="45"/>
        <end position="64"/>
    </location>
</feature>
<dbReference type="GO" id="GO:0006508">
    <property type="term" value="P:proteolysis"/>
    <property type="evidence" value="ECO:0007669"/>
    <property type="project" value="UniProtKB-KW"/>
</dbReference>
<keyword evidence="1" id="KW-1133">Transmembrane helix</keyword>